<feature type="transmembrane region" description="Helical" evidence="1">
    <location>
        <begin position="355"/>
        <end position="374"/>
    </location>
</feature>
<feature type="transmembrane region" description="Helical" evidence="1">
    <location>
        <begin position="254"/>
        <end position="274"/>
    </location>
</feature>
<sequence>MHTFFLFVQKMRNNPTALIVSLSVLLTALRFFIVNPADIAVLRNEEVSIYLHAAEKSFFELFMMPDSNYINLINKFCAVIALKGLKAFDEFAQVQNILNWFFAALCSSFFLTKRFDILIASWKVRLALCFYLYLLPIQDFYMVFSQGYYLVFILLFYFLALSDKKALSSREIVVICVTAPFAVFSKPVFFVFGFAFLGILFMRISRCIRHRRTLDAHSGLLVYLLVLYAFQAWFTITHYSYMEEFAHHLDKTNLLGLLFFLGKKIVIFLGYGLVCPLAHILPPNAANALCFISGLAVAGTILANCVAFCRNRQWIRLVTLGLFAASSLLSLYGAISVDFLYQRYFIQDIFAVQWSQRMIFPVILLALFSCAFWVQRLRNRYEKISIALIWALCATSYCISSWNFWNTGYLPSFMWKQTRPLLEERYPFIPHAYGMEFYYMRGLQFVSTEMPLKITGRATLAAPDVAMGKKVHYFVLKQKPGSDALALSPSDALMVRVGEVEYKARLVNPGQNEQYLFKFNGFVPSEAFREFHVAAREISLPGRALSGYIIGF</sequence>
<accession>A0A6L5XIS6</accession>
<organism evidence="2 3">
    <name type="scientific">Desulfovibrio porci</name>
    <dbReference type="NCBI Taxonomy" id="2605782"/>
    <lineage>
        <taxon>Bacteria</taxon>
        <taxon>Pseudomonadati</taxon>
        <taxon>Thermodesulfobacteriota</taxon>
        <taxon>Desulfovibrionia</taxon>
        <taxon>Desulfovibrionales</taxon>
        <taxon>Desulfovibrionaceae</taxon>
        <taxon>Desulfovibrio</taxon>
    </lineage>
</organism>
<dbReference type="AlphaFoldDB" id="A0A6L5XIS6"/>
<dbReference type="Proteomes" id="UP000477488">
    <property type="component" value="Unassembled WGS sequence"/>
</dbReference>
<dbReference type="EMBL" id="VUMH01000002">
    <property type="protein sequence ID" value="MSS27130.1"/>
    <property type="molecule type" value="Genomic_DNA"/>
</dbReference>
<feature type="transmembrane region" description="Helical" evidence="1">
    <location>
        <begin position="172"/>
        <end position="200"/>
    </location>
</feature>
<feature type="transmembrane region" description="Helical" evidence="1">
    <location>
        <begin position="91"/>
        <end position="110"/>
    </location>
</feature>
<feature type="transmembrane region" description="Helical" evidence="1">
    <location>
        <begin position="220"/>
        <end position="242"/>
    </location>
</feature>
<keyword evidence="3" id="KW-1185">Reference proteome</keyword>
<dbReference type="RefSeq" id="WP_154509194.1">
    <property type="nucleotide sequence ID" value="NZ_VUMH01000002.1"/>
</dbReference>
<keyword evidence="1" id="KW-1133">Transmembrane helix</keyword>
<feature type="transmembrane region" description="Helical" evidence="1">
    <location>
        <begin position="140"/>
        <end position="160"/>
    </location>
</feature>
<gene>
    <name evidence="2" type="ORF">FYJ44_03520</name>
</gene>
<feature type="transmembrane region" description="Helical" evidence="1">
    <location>
        <begin position="286"/>
        <end position="307"/>
    </location>
</feature>
<name>A0A6L5XIS6_9BACT</name>
<feature type="transmembrane region" description="Helical" evidence="1">
    <location>
        <begin position="386"/>
        <end position="405"/>
    </location>
</feature>
<feature type="transmembrane region" description="Helical" evidence="1">
    <location>
        <begin position="314"/>
        <end position="335"/>
    </location>
</feature>
<comment type="caution">
    <text evidence="2">The sequence shown here is derived from an EMBL/GenBank/DDBJ whole genome shotgun (WGS) entry which is preliminary data.</text>
</comment>
<keyword evidence="1" id="KW-0472">Membrane</keyword>
<proteinExistence type="predicted"/>
<evidence type="ECO:0000313" key="3">
    <source>
        <dbReference type="Proteomes" id="UP000477488"/>
    </source>
</evidence>
<evidence type="ECO:0000256" key="1">
    <source>
        <dbReference type="SAM" id="Phobius"/>
    </source>
</evidence>
<protein>
    <submittedName>
        <fullName evidence="2">Uncharacterized protein</fullName>
    </submittedName>
</protein>
<evidence type="ECO:0000313" key="2">
    <source>
        <dbReference type="EMBL" id="MSS27130.1"/>
    </source>
</evidence>
<reference evidence="2 3" key="1">
    <citation type="submission" date="2019-09" db="EMBL/GenBank/DDBJ databases">
        <title>In-depth cultivation of the pig gut microbiome towards novel bacterial diversity and tailored functional studies.</title>
        <authorList>
            <person name="Wylensek D."/>
            <person name="Hitch T.C.A."/>
            <person name="Clavel T."/>
        </authorList>
    </citation>
    <scope>NUCLEOTIDE SEQUENCE [LARGE SCALE GENOMIC DNA]</scope>
    <source>
        <strain evidence="2 3">PG-178-WT-4</strain>
    </source>
</reference>
<keyword evidence="1" id="KW-0812">Transmembrane</keyword>